<comment type="caution">
    <text evidence="1">The sequence shown here is derived from an EMBL/GenBank/DDBJ whole genome shotgun (WGS) entry which is preliminary data.</text>
</comment>
<evidence type="ECO:0000313" key="1">
    <source>
        <dbReference type="EMBL" id="RDX94205.1"/>
    </source>
</evidence>
<evidence type="ECO:0008006" key="3">
    <source>
        <dbReference type="Google" id="ProtNLM"/>
    </source>
</evidence>
<dbReference type="AlphaFoldDB" id="A0A371GUI6"/>
<reference evidence="1" key="1">
    <citation type="submission" date="2018-05" db="EMBL/GenBank/DDBJ databases">
        <title>Draft genome of Mucuna pruriens seed.</title>
        <authorList>
            <person name="Nnadi N.E."/>
            <person name="Vos R."/>
            <person name="Hasami M.H."/>
            <person name="Devisetty U.K."/>
            <person name="Aguiy J.C."/>
        </authorList>
    </citation>
    <scope>NUCLEOTIDE SEQUENCE [LARGE SCALE GENOMIC DNA]</scope>
    <source>
        <strain evidence="1">JCA_2017</strain>
    </source>
</reference>
<protein>
    <recommendedName>
        <fullName evidence="3">Retrotransposon gag domain-containing protein</fullName>
    </recommendedName>
</protein>
<dbReference type="PANTHER" id="PTHR35046:SF9">
    <property type="entry name" value="RNA-DIRECTED DNA POLYMERASE"/>
    <property type="match status" value="1"/>
</dbReference>
<dbReference type="Proteomes" id="UP000257109">
    <property type="component" value="Unassembled WGS sequence"/>
</dbReference>
<evidence type="ECO:0000313" key="2">
    <source>
        <dbReference type="Proteomes" id="UP000257109"/>
    </source>
</evidence>
<name>A0A371GUI6_MUCPR</name>
<dbReference type="OrthoDB" id="1731207at2759"/>
<dbReference type="PANTHER" id="PTHR35046">
    <property type="entry name" value="ZINC KNUCKLE (CCHC-TYPE) FAMILY PROTEIN"/>
    <property type="match status" value="1"/>
</dbReference>
<accession>A0A371GUI6</accession>
<proteinExistence type="predicted"/>
<dbReference type="EMBL" id="QJKJ01004426">
    <property type="protein sequence ID" value="RDX94205.1"/>
    <property type="molecule type" value="Genomic_DNA"/>
</dbReference>
<organism evidence="1 2">
    <name type="scientific">Mucuna pruriens</name>
    <name type="common">Velvet bean</name>
    <name type="synonym">Dolichos pruriens</name>
    <dbReference type="NCBI Taxonomy" id="157652"/>
    <lineage>
        <taxon>Eukaryota</taxon>
        <taxon>Viridiplantae</taxon>
        <taxon>Streptophyta</taxon>
        <taxon>Embryophyta</taxon>
        <taxon>Tracheophyta</taxon>
        <taxon>Spermatophyta</taxon>
        <taxon>Magnoliopsida</taxon>
        <taxon>eudicotyledons</taxon>
        <taxon>Gunneridae</taxon>
        <taxon>Pentapetalae</taxon>
        <taxon>rosids</taxon>
        <taxon>fabids</taxon>
        <taxon>Fabales</taxon>
        <taxon>Fabaceae</taxon>
        <taxon>Papilionoideae</taxon>
        <taxon>50 kb inversion clade</taxon>
        <taxon>NPAAA clade</taxon>
        <taxon>indigoferoid/millettioid clade</taxon>
        <taxon>Phaseoleae</taxon>
        <taxon>Mucuna</taxon>
    </lineage>
</organism>
<feature type="non-terminal residue" evidence="1">
    <location>
        <position position="1"/>
    </location>
</feature>
<gene>
    <name evidence="1" type="ORF">CR513_23442</name>
</gene>
<sequence length="74" mass="8856">MNYQSYARDLYNKLQIMYHGSKSVEEYHKDMESNQVTMGRFLHGLNKEIQDVVELYHYTSIDDLVHQAMRVKSQ</sequence>
<keyword evidence="2" id="KW-1185">Reference proteome</keyword>